<evidence type="ECO:0000313" key="2">
    <source>
        <dbReference type="EMBL" id="TRZ11644.1"/>
    </source>
</evidence>
<protein>
    <recommendedName>
        <fullName evidence="4">Rna-directed dna polymerase from mobile element jockey-like</fullName>
    </recommendedName>
</protein>
<reference evidence="2" key="1">
    <citation type="submission" date="2019-04" db="EMBL/GenBank/DDBJ databases">
        <title>Genome assembly of Zosterops borbonicus 15179.</title>
        <authorList>
            <person name="Leroy T."/>
            <person name="Anselmetti Y."/>
            <person name="Tilak M.-K."/>
            <person name="Nabholz B."/>
        </authorList>
    </citation>
    <scope>NUCLEOTIDE SEQUENCE</scope>
    <source>
        <strain evidence="2">HGM_15179</strain>
        <tissue evidence="2">Muscle</tissue>
    </source>
</reference>
<evidence type="ECO:0000313" key="3">
    <source>
        <dbReference type="Proteomes" id="UP000796761"/>
    </source>
</evidence>
<evidence type="ECO:0000256" key="1">
    <source>
        <dbReference type="SAM" id="MobiDB-lite"/>
    </source>
</evidence>
<accession>A0A8K1LF39</accession>
<name>A0A8K1LF39_9PASS</name>
<sequence length="140" mass="14894">MKVGLSTFNVIQKDLNGLERWAEKNQLKFRKGKCRILPLGTNNPLHQDRLGAELLESSSAEKDLGILVDTKLSMNQQCPCGQEANGTWGALGRAFQQGKGGDPAPLLSSGEASPGVQCPVLGSSGRNRHGVGPVKGDKDD</sequence>
<gene>
    <name evidence="2" type="ORF">HGM15179_015465</name>
</gene>
<feature type="region of interest" description="Disordered" evidence="1">
    <location>
        <begin position="93"/>
        <end position="140"/>
    </location>
</feature>
<proteinExistence type="predicted"/>
<dbReference type="EMBL" id="SWJQ01000682">
    <property type="protein sequence ID" value="TRZ11644.1"/>
    <property type="molecule type" value="Genomic_DNA"/>
</dbReference>
<dbReference type="PANTHER" id="PTHR33332">
    <property type="entry name" value="REVERSE TRANSCRIPTASE DOMAIN-CONTAINING PROTEIN"/>
    <property type="match status" value="1"/>
</dbReference>
<keyword evidence="3" id="KW-1185">Reference proteome</keyword>
<comment type="caution">
    <text evidence="2">The sequence shown here is derived from an EMBL/GenBank/DDBJ whole genome shotgun (WGS) entry which is preliminary data.</text>
</comment>
<dbReference type="Proteomes" id="UP000796761">
    <property type="component" value="Unassembled WGS sequence"/>
</dbReference>
<evidence type="ECO:0008006" key="4">
    <source>
        <dbReference type="Google" id="ProtNLM"/>
    </source>
</evidence>
<organism evidence="2 3">
    <name type="scientific">Zosterops borbonicus</name>
    <dbReference type="NCBI Taxonomy" id="364589"/>
    <lineage>
        <taxon>Eukaryota</taxon>
        <taxon>Metazoa</taxon>
        <taxon>Chordata</taxon>
        <taxon>Craniata</taxon>
        <taxon>Vertebrata</taxon>
        <taxon>Euteleostomi</taxon>
        <taxon>Archelosauria</taxon>
        <taxon>Archosauria</taxon>
        <taxon>Dinosauria</taxon>
        <taxon>Saurischia</taxon>
        <taxon>Theropoda</taxon>
        <taxon>Coelurosauria</taxon>
        <taxon>Aves</taxon>
        <taxon>Neognathae</taxon>
        <taxon>Neoaves</taxon>
        <taxon>Telluraves</taxon>
        <taxon>Australaves</taxon>
        <taxon>Passeriformes</taxon>
        <taxon>Sylvioidea</taxon>
        <taxon>Zosteropidae</taxon>
        <taxon>Zosterops</taxon>
    </lineage>
</organism>
<dbReference type="OrthoDB" id="6764170at2759"/>
<dbReference type="AlphaFoldDB" id="A0A8K1LF39"/>